<evidence type="ECO:0000256" key="1">
    <source>
        <dbReference type="SAM" id="Phobius"/>
    </source>
</evidence>
<sequence>MFLLCKIQFFYHPSPNHPFRDITYALSLFLFLLLTLLRFIHNEDLDVSIC</sequence>
<gene>
    <name evidence="2" type="ORF">RDI58_005595</name>
</gene>
<keyword evidence="1" id="KW-0812">Transmembrane</keyword>
<proteinExistence type="predicted"/>
<keyword evidence="1" id="KW-1133">Transmembrane helix</keyword>
<feature type="transmembrane region" description="Helical" evidence="1">
    <location>
        <begin position="22"/>
        <end position="40"/>
    </location>
</feature>
<keyword evidence="3" id="KW-1185">Reference proteome</keyword>
<organism evidence="2 3">
    <name type="scientific">Solanum bulbocastanum</name>
    <name type="common">Wild potato</name>
    <dbReference type="NCBI Taxonomy" id="147425"/>
    <lineage>
        <taxon>Eukaryota</taxon>
        <taxon>Viridiplantae</taxon>
        <taxon>Streptophyta</taxon>
        <taxon>Embryophyta</taxon>
        <taxon>Tracheophyta</taxon>
        <taxon>Spermatophyta</taxon>
        <taxon>Magnoliopsida</taxon>
        <taxon>eudicotyledons</taxon>
        <taxon>Gunneridae</taxon>
        <taxon>Pentapetalae</taxon>
        <taxon>asterids</taxon>
        <taxon>lamiids</taxon>
        <taxon>Solanales</taxon>
        <taxon>Solanaceae</taxon>
        <taxon>Solanoideae</taxon>
        <taxon>Solaneae</taxon>
        <taxon>Solanum</taxon>
    </lineage>
</organism>
<evidence type="ECO:0000313" key="2">
    <source>
        <dbReference type="EMBL" id="KAK6797893.1"/>
    </source>
</evidence>
<dbReference type="AlphaFoldDB" id="A0AAN8YR33"/>
<dbReference type="Proteomes" id="UP001371456">
    <property type="component" value="Unassembled WGS sequence"/>
</dbReference>
<reference evidence="2 3" key="1">
    <citation type="submission" date="2024-02" db="EMBL/GenBank/DDBJ databases">
        <title>de novo genome assembly of Solanum bulbocastanum strain 11H21.</title>
        <authorList>
            <person name="Hosaka A.J."/>
        </authorList>
    </citation>
    <scope>NUCLEOTIDE SEQUENCE [LARGE SCALE GENOMIC DNA]</scope>
    <source>
        <tissue evidence="2">Young leaves</tissue>
    </source>
</reference>
<name>A0AAN8YR33_SOLBU</name>
<comment type="caution">
    <text evidence="2">The sequence shown here is derived from an EMBL/GenBank/DDBJ whole genome shotgun (WGS) entry which is preliminary data.</text>
</comment>
<keyword evidence="1" id="KW-0472">Membrane</keyword>
<evidence type="ECO:0000313" key="3">
    <source>
        <dbReference type="Proteomes" id="UP001371456"/>
    </source>
</evidence>
<protein>
    <submittedName>
        <fullName evidence="2">Uncharacterized protein</fullName>
    </submittedName>
</protein>
<accession>A0AAN8YR33</accession>
<dbReference type="EMBL" id="JBANQN010000002">
    <property type="protein sequence ID" value="KAK6797893.1"/>
    <property type="molecule type" value="Genomic_DNA"/>
</dbReference>